<evidence type="ECO:0000256" key="3">
    <source>
        <dbReference type="ARBA" id="ARBA00022737"/>
    </source>
</evidence>
<evidence type="ECO:0000256" key="2">
    <source>
        <dbReference type="ARBA" id="ARBA00012027"/>
    </source>
</evidence>
<dbReference type="Gene3D" id="3.30.870.10">
    <property type="entry name" value="Endonuclease Chain A"/>
    <property type="match status" value="1"/>
</dbReference>
<dbReference type="InterPro" id="IPR001736">
    <property type="entry name" value="PLipase_D/transphosphatidylase"/>
</dbReference>
<keyword evidence="6" id="KW-0443">Lipid metabolism</keyword>
<name>A0A367J747_RHIST</name>
<keyword evidence="5" id="KW-0442">Lipid degradation</keyword>
<proteinExistence type="predicted"/>
<dbReference type="GO" id="GO:0004630">
    <property type="term" value="F:phospholipase D activity"/>
    <property type="evidence" value="ECO:0007669"/>
    <property type="project" value="UniProtKB-EC"/>
</dbReference>
<dbReference type="InterPro" id="IPR015679">
    <property type="entry name" value="PLipase_D_fam"/>
</dbReference>
<dbReference type="AlphaFoldDB" id="A0A367J747"/>
<feature type="compositionally biased region" description="Basic and acidic residues" evidence="7">
    <location>
        <begin position="77"/>
        <end position="86"/>
    </location>
</feature>
<evidence type="ECO:0000313" key="10">
    <source>
        <dbReference type="Proteomes" id="UP000253551"/>
    </source>
</evidence>
<dbReference type="OrthoDB" id="14911at2759"/>
<evidence type="ECO:0000256" key="7">
    <source>
        <dbReference type="SAM" id="MobiDB-lite"/>
    </source>
</evidence>
<dbReference type="PANTHER" id="PTHR18896:SF76">
    <property type="entry name" value="PHOSPHOLIPASE"/>
    <property type="match status" value="1"/>
</dbReference>
<dbReference type="STRING" id="4846.A0A367J747"/>
<reference evidence="9 10" key="1">
    <citation type="journal article" date="2018" name="G3 (Bethesda)">
        <title>Phylogenetic and Phylogenomic Definition of Rhizopus Species.</title>
        <authorList>
            <person name="Gryganskyi A.P."/>
            <person name="Golan J."/>
            <person name="Dolatabadi S."/>
            <person name="Mondo S."/>
            <person name="Robb S."/>
            <person name="Idnurm A."/>
            <person name="Muszewska A."/>
            <person name="Steczkiewicz K."/>
            <person name="Masonjones S."/>
            <person name="Liao H.L."/>
            <person name="Gajdeczka M.T."/>
            <person name="Anike F."/>
            <person name="Vuek A."/>
            <person name="Anishchenko I.M."/>
            <person name="Voigt K."/>
            <person name="de Hoog G.S."/>
            <person name="Smith M.E."/>
            <person name="Heitman J."/>
            <person name="Vilgalys R."/>
            <person name="Stajich J.E."/>
        </authorList>
    </citation>
    <scope>NUCLEOTIDE SEQUENCE [LARGE SCALE GENOMIC DNA]</scope>
    <source>
        <strain evidence="9 10">LSU 92-RS-03</strain>
    </source>
</reference>
<evidence type="ECO:0000256" key="4">
    <source>
        <dbReference type="ARBA" id="ARBA00022801"/>
    </source>
</evidence>
<protein>
    <recommendedName>
        <fullName evidence="2">phospholipase D</fullName>
        <ecNumber evidence="2">3.1.4.4</ecNumber>
    </recommendedName>
</protein>
<dbReference type="PROSITE" id="PS50035">
    <property type="entry name" value="PLD"/>
    <property type="match status" value="1"/>
</dbReference>
<accession>A0A367J747</accession>
<keyword evidence="3" id="KW-0677">Repeat</keyword>
<sequence>TMIVDDRRVITGSANINERSQLGTRDSEIAACIEDEDWLDSTLNGENVRVGKYAHSLRMRLMAEHIGLDVDQMDKEKYSKQDDNRGDGCLPPFTLEENDDHLQKRTSSTKESQNLIKNTKRKSLNYLDFWSTLDCDTNTNNDPKNSLPEYYTGSPSNFKKRDELSLYEILKDPVGDSFQKFWHTLARSNTDLFRRSFLVMPDNNVKNWDEYHHFIKMAKVFLGRTDTKHGGTSAASASVQGKVVDLLKQIKGHLVIWPNYFMEQEDENNEFIFQIDKIPPIEIFD</sequence>
<feature type="compositionally biased region" description="Polar residues" evidence="7">
    <location>
        <begin position="105"/>
        <end position="115"/>
    </location>
</feature>
<gene>
    <name evidence="9" type="primary">SPO14_2</name>
    <name evidence="9" type="ORF">CU098_002172</name>
</gene>
<dbReference type="EMBL" id="PJQM01004092">
    <property type="protein sequence ID" value="RCH85763.1"/>
    <property type="molecule type" value="Genomic_DNA"/>
</dbReference>
<organism evidence="9 10">
    <name type="scientific">Rhizopus stolonifer</name>
    <name type="common">Rhizopus nigricans</name>
    <dbReference type="NCBI Taxonomy" id="4846"/>
    <lineage>
        <taxon>Eukaryota</taxon>
        <taxon>Fungi</taxon>
        <taxon>Fungi incertae sedis</taxon>
        <taxon>Mucoromycota</taxon>
        <taxon>Mucoromycotina</taxon>
        <taxon>Mucoromycetes</taxon>
        <taxon>Mucorales</taxon>
        <taxon>Mucorineae</taxon>
        <taxon>Rhizopodaceae</taxon>
        <taxon>Rhizopus</taxon>
    </lineage>
</organism>
<evidence type="ECO:0000256" key="1">
    <source>
        <dbReference type="ARBA" id="ARBA00000798"/>
    </source>
</evidence>
<feature type="non-terminal residue" evidence="9">
    <location>
        <position position="1"/>
    </location>
</feature>
<evidence type="ECO:0000259" key="8">
    <source>
        <dbReference type="PROSITE" id="PS50035"/>
    </source>
</evidence>
<comment type="catalytic activity">
    <reaction evidence="1">
        <text>a 1,2-diacyl-sn-glycero-3-phosphocholine + H2O = a 1,2-diacyl-sn-glycero-3-phosphate + choline + H(+)</text>
        <dbReference type="Rhea" id="RHEA:14445"/>
        <dbReference type="ChEBI" id="CHEBI:15354"/>
        <dbReference type="ChEBI" id="CHEBI:15377"/>
        <dbReference type="ChEBI" id="CHEBI:15378"/>
        <dbReference type="ChEBI" id="CHEBI:57643"/>
        <dbReference type="ChEBI" id="CHEBI:58608"/>
        <dbReference type="EC" id="3.1.4.4"/>
    </reaction>
</comment>
<dbReference type="GO" id="GO:0009395">
    <property type="term" value="P:phospholipid catabolic process"/>
    <property type="evidence" value="ECO:0007669"/>
    <property type="project" value="TreeGrafter"/>
</dbReference>
<keyword evidence="10" id="KW-1185">Reference proteome</keyword>
<evidence type="ECO:0000313" key="9">
    <source>
        <dbReference type="EMBL" id="RCH85763.1"/>
    </source>
</evidence>
<comment type="caution">
    <text evidence="9">The sequence shown here is derived from an EMBL/GenBank/DDBJ whole genome shotgun (WGS) entry which is preliminary data.</text>
</comment>
<dbReference type="EC" id="3.1.4.4" evidence="2"/>
<dbReference type="SUPFAM" id="SSF56024">
    <property type="entry name" value="Phospholipase D/nuclease"/>
    <property type="match status" value="1"/>
</dbReference>
<evidence type="ECO:0000256" key="6">
    <source>
        <dbReference type="ARBA" id="ARBA00023098"/>
    </source>
</evidence>
<dbReference type="PANTHER" id="PTHR18896">
    <property type="entry name" value="PHOSPHOLIPASE D"/>
    <property type="match status" value="1"/>
</dbReference>
<evidence type="ECO:0000256" key="5">
    <source>
        <dbReference type="ARBA" id="ARBA00022963"/>
    </source>
</evidence>
<dbReference type="Proteomes" id="UP000253551">
    <property type="component" value="Unassembled WGS sequence"/>
</dbReference>
<keyword evidence="4" id="KW-0378">Hydrolase</keyword>
<feature type="region of interest" description="Disordered" evidence="7">
    <location>
        <begin position="77"/>
        <end position="115"/>
    </location>
</feature>
<feature type="domain" description="PLD phosphodiesterase" evidence="8">
    <location>
        <begin position="1"/>
        <end position="20"/>
    </location>
</feature>